<feature type="signal peptide" evidence="2">
    <location>
        <begin position="1"/>
        <end position="24"/>
    </location>
</feature>
<gene>
    <name evidence="3" type="ORF">DGYR_LOCUS10153</name>
</gene>
<keyword evidence="2" id="KW-0732">Signal</keyword>
<comment type="caution">
    <text evidence="3">The sequence shown here is derived from an EMBL/GenBank/DDBJ whole genome shotgun (WGS) entry which is preliminary data.</text>
</comment>
<reference evidence="3 4" key="1">
    <citation type="submission" date="2020-08" db="EMBL/GenBank/DDBJ databases">
        <authorList>
            <person name="Hejnol A."/>
        </authorList>
    </citation>
    <scope>NUCLEOTIDE SEQUENCE [LARGE SCALE GENOMIC DNA]</scope>
</reference>
<dbReference type="Gene3D" id="2.10.50.10">
    <property type="entry name" value="Tumor Necrosis Factor Receptor, subunit A, domain 2"/>
    <property type="match status" value="1"/>
</dbReference>
<evidence type="ECO:0000313" key="4">
    <source>
        <dbReference type="Proteomes" id="UP000549394"/>
    </source>
</evidence>
<dbReference type="AlphaFoldDB" id="A0A7I8W198"/>
<keyword evidence="4" id="KW-1185">Reference proteome</keyword>
<sequence>MRIHFSFITFLLYVLFLSFKSVNGGGDLFCEFGNSDPIRCAEIKCPKGKEPIACTATNTGNDCQACPTGTFADTETFRKRREDVFGNCEMKTCQTMRSCTGDDIEVLQYGNATENTKCKCTTANFIVAVCTSIAVFIILIVLGLYGYYRVKRRDNNRRDDGM</sequence>
<accession>A0A7I8W198</accession>
<feature type="transmembrane region" description="Helical" evidence="1">
    <location>
        <begin position="125"/>
        <end position="148"/>
    </location>
</feature>
<protein>
    <submittedName>
        <fullName evidence="3">DgyrCDS10776</fullName>
    </submittedName>
</protein>
<feature type="chain" id="PRO_5029833920" evidence="2">
    <location>
        <begin position="25"/>
        <end position="162"/>
    </location>
</feature>
<keyword evidence="1" id="KW-1133">Transmembrane helix</keyword>
<keyword evidence="1" id="KW-0812">Transmembrane</keyword>
<keyword evidence="1" id="KW-0472">Membrane</keyword>
<evidence type="ECO:0000256" key="2">
    <source>
        <dbReference type="SAM" id="SignalP"/>
    </source>
</evidence>
<dbReference type="Proteomes" id="UP000549394">
    <property type="component" value="Unassembled WGS sequence"/>
</dbReference>
<evidence type="ECO:0000313" key="3">
    <source>
        <dbReference type="EMBL" id="CAD5122333.1"/>
    </source>
</evidence>
<evidence type="ECO:0000256" key="1">
    <source>
        <dbReference type="SAM" id="Phobius"/>
    </source>
</evidence>
<name>A0A7I8W198_9ANNE</name>
<dbReference type="EMBL" id="CAJFCJ010000017">
    <property type="protein sequence ID" value="CAD5122333.1"/>
    <property type="molecule type" value="Genomic_DNA"/>
</dbReference>
<proteinExistence type="predicted"/>
<organism evidence="3 4">
    <name type="scientific">Dimorphilus gyrociliatus</name>
    <dbReference type="NCBI Taxonomy" id="2664684"/>
    <lineage>
        <taxon>Eukaryota</taxon>
        <taxon>Metazoa</taxon>
        <taxon>Spiralia</taxon>
        <taxon>Lophotrochozoa</taxon>
        <taxon>Annelida</taxon>
        <taxon>Polychaeta</taxon>
        <taxon>Polychaeta incertae sedis</taxon>
        <taxon>Dinophilidae</taxon>
        <taxon>Dimorphilus</taxon>
    </lineage>
</organism>